<dbReference type="Proteomes" id="UP000629098">
    <property type="component" value="Unassembled WGS sequence"/>
</dbReference>
<dbReference type="InterPro" id="IPR036736">
    <property type="entry name" value="ACP-like_sf"/>
</dbReference>
<evidence type="ECO:0000256" key="1">
    <source>
        <dbReference type="ARBA" id="ARBA00022450"/>
    </source>
</evidence>
<dbReference type="NCBIfam" id="TIGR01746">
    <property type="entry name" value="Thioester-redct"/>
    <property type="match status" value="1"/>
</dbReference>
<gene>
    <name evidence="4" type="ORF">ICL16_00950</name>
</gene>
<dbReference type="SUPFAM" id="SSF47336">
    <property type="entry name" value="ACP-like"/>
    <property type="match status" value="1"/>
</dbReference>
<reference evidence="4" key="1">
    <citation type="submission" date="2020-09" db="EMBL/GenBank/DDBJ databases">
        <title>Iningainema tapete sp. nov. (Scytonemataceae, Cyanobacteria) from greenhouses in central Florida (USA) produces two types of nodularin with biosynthetic potential for microcystin-LR and anabaenopeptins.</title>
        <authorList>
            <person name="Berthold D.E."/>
            <person name="Lefler F.W."/>
            <person name="Huang I.-S."/>
            <person name="Abdulla H."/>
            <person name="Zimba P.V."/>
            <person name="Laughinghouse H.D. IV."/>
        </authorList>
    </citation>
    <scope>NUCLEOTIDE SEQUENCE</scope>
    <source>
        <strain evidence="4">BLCCT55</strain>
    </source>
</reference>
<dbReference type="PROSITE" id="PS50075">
    <property type="entry name" value="CARRIER"/>
    <property type="match status" value="1"/>
</dbReference>
<dbReference type="SUPFAM" id="SSF51735">
    <property type="entry name" value="NAD(P)-binding Rossmann-fold domains"/>
    <property type="match status" value="1"/>
</dbReference>
<dbReference type="InterPro" id="IPR009081">
    <property type="entry name" value="PP-bd_ACP"/>
</dbReference>
<keyword evidence="2" id="KW-0597">Phosphoprotein</keyword>
<name>A0A8J6XCX3_9CYAN</name>
<dbReference type="EMBL" id="JACXAE010000009">
    <property type="protein sequence ID" value="MBD2770725.1"/>
    <property type="molecule type" value="Genomic_DNA"/>
</dbReference>
<evidence type="ECO:0000259" key="3">
    <source>
        <dbReference type="PROSITE" id="PS50075"/>
    </source>
</evidence>
<dbReference type="Pfam" id="PF00550">
    <property type="entry name" value="PP-binding"/>
    <property type="match status" value="1"/>
</dbReference>
<dbReference type="PANTHER" id="PTHR44845:SF6">
    <property type="entry name" value="BETA-ALANINE-ACTIVATING ENZYME"/>
    <property type="match status" value="1"/>
</dbReference>
<comment type="caution">
    <text evidence="4">The sequence shown here is derived from an EMBL/GenBank/DDBJ whole genome shotgun (WGS) entry which is preliminary data.</text>
</comment>
<dbReference type="InterPro" id="IPR013120">
    <property type="entry name" value="FAR_NAD-bd"/>
</dbReference>
<dbReference type="InterPro" id="IPR020806">
    <property type="entry name" value="PKS_PP-bd"/>
</dbReference>
<dbReference type="PANTHER" id="PTHR44845">
    <property type="entry name" value="CARRIER DOMAIN-CONTAINING PROTEIN"/>
    <property type="match status" value="1"/>
</dbReference>
<proteinExistence type="predicted"/>
<evidence type="ECO:0000313" key="5">
    <source>
        <dbReference type="Proteomes" id="UP000629098"/>
    </source>
</evidence>
<dbReference type="InterPro" id="IPR036291">
    <property type="entry name" value="NAD(P)-bd_dom_sf"/>
</dbReference>
<organism evidence="4 5">
    <name type="scientific">Iningainema tapete BLCC-T55</name>
    <dbReference type="NCBI Taxonomy" id="2748662"/>
    <lineage>
        <taxon>Bacteria</taxon>
        <taxon>Bacillati</taxon>
        <taxon>Cyanobacteriota</taxon>
        <taxon>Cyanophyceae</taxon>
        <taxon>Nostocales</taxon>
        <taxon>Scytonemataceae</taxon>
        <taxon>Iningainema tapete</taxon>
    </lineage>
</organism>
<dbReference type="RefSeq" id="WP_190825025.1">
    <property type="nucleotide sequence ID" value="NZ_CAWPPI010000009.1"/>
</dbReference>
<dbReference type="InterPro" id="IPR010080">
    <property type="entry name" value="Thioester_reductase-like_dom"/>
</dbReference>
<keyword evidence="5" id="KW-1185">Reference proteome</keyword>
<sequence length="507" mass="56894">MSPKQSYTAEEIQAWMVSHLANILKIQPDEIDVQASLDNYGLDSTQAMLLVTQAQKRFGFEVSPMLLWHYPNIEALSQRLAEESQEAQLDTEVQDTDNLHKTNLSVVKNVSLDLSAEAVLDESIRPKSTYNPDKLDNVFLTGGTGFLGAFLIHELLQETDADIYCLVRAANQEEGKRKLKENLQQYSVWVEEYSPRIIPVIGDLSQPLLGISTEGFEMLATNLDAIYHSAATLNYVFPYSALKKPNVLGTQEVLRLACTFKVKPVHYVSSVAIFESPVYAGQVVKEQDSFDHWEGIHLGYSQTKWVAEKLVKIAGERGLPVTIYRPPLIGGHSVTGVCNTDDFISLMVKGCLEMGAFPDVDYMMDMSPVDYVSKAIVYLSRKKESLGKAFHLQHPQPVALKTLVDWMRSFGFPIQVIPYDQWQAQLINNVSSVDNSLYTLRPFLLARWSKEQLTIPDLYLQAQRPIISCQDTLLSLAGSSIVCPPIDARLFMTYSSYLIESGFFNVA</sequence>
<dbReference type="GO" id="GO:0031177">
    <property type="term" value="F:phosphopantetheine binding"/>
    <property type="evidence" value="ECO:0007669"/>
    <property type="project" value="InterPro"/>
</dbReference>
<dbReference type="SMART" id="SM00823">
    <property type="entry name" value="PKS_PP"/>
    <property type="match status" value="1"/>
</dbReference>
<dbReference type="Gene3D" id="3.40.50.720">
    <property type="entry name" value="NAD(P)-binding Rossmann-like Domain"/>
    <property type="match status" value="1"/>
</dbReference>
<evidence type="ECO:0000256" key="2">
    <source>
        <dbReference type="ARBA" id="ARBA00022553"/>
    </source>
</evidence>
<accession>A0A8J6XCX3</accession>
<feature type="domain" description="Carrier" evidence="3">
    <location>
        <begin position="7"/>
        <end position="84"/>
    </location>
</feature>
<dbReference type="Gene3D" id="1.10.1200.10">
    <property type="entry name" value="ACP-like"/>
    <property type="match status" value="1"/>
</dbReference>
<dbReference type="AlphaFoldDB" id="A0A8J6XCX3"/>
<keyword evidence="1" id="KW-0596">Phosphopantetheine</keyword>
<protein>
    <submittedName>
        <fullName evidence="4">Thioester reductase domain-containing protein</fullName>
    </submittedName>
</protein>
<dbReference type="SMART" id="SM01294">
    <property type="entry name" value="PKS_PP_betabranch"/>
    <property type="match status" value="1"/>
</dbReference>
<dbReference type="CDD" id="cd05235">
    <property type="entry name" value="SDR_e1"/>
    <property type="match status" value="1"/>
</dbReference>
<evidence type="ECO:0000313" key="4">
    <source>
        <dbReference type="EMBL" id="MBD2770725.1"/>
    </source>
</evidence>
<dbReference type="Pfam" id="PF07993">
    <property type="entry name" value="NAD_binding_4"/>
    <property type="match status" value="1"/>
</dbReference>